<dbReference type="GO" id="GO:1901911">
    <property type="term" value="P:adenosine 5'-(hexahydrogen pentaphosphate) catabolic process"/>
    <property type="evidence" value="ECO:0007669"/>
    <property type="project" value="TreeGrafter"/>
</dbReference>
<name>A0A164TLI8_9AGAM</name>
<dbReference type="GO" id="GO:0008486">
    <property type="term" value="F:diphosphoinositol-polyphosphate diphosphatase activity"/>
    <property type="evidence" value="ECO:0007669"/>
    <property type="project" value="TreeGrafter"/>
</dbReference>
<dbReference type="PANTHER" id="PTHR12629">
    <property type="entry name" value="DIPHOSPHOINOSITOL POLYPHOSPHATE PHOSPHOHYDROLASE"/>
    <property type="match status" value="1"/>
</dbReference>
<evidence type="ECO:0000313" key="6">
    <source>
        <dbReference type="EMBL" id="KZS92470.1"/>
    </source>
</evidence>
<reference evidence="6 7" key="1">
    <citation type="journal article" date="2016" name="Mol. Biol. Evol.">
        <title>Comparative Genomics of Early-Diverging Mushroom-Forming Fungi Provides Insights into the Origins of Lignocellulose Decay Capabilities.</title>
        <authorList>
            <person name="Nagy L.G."/>
            <person name="Riley R."/>
            <person name="Tritt A."/>
            <person name="Adam C."/>
            <person name="Daum C."/>
            <person name="Floudas D."/>
            <person name="Sun H."/>
            <person name="Yadav J.S."/>
            <person name="Pangilinan J."/>
            <person name="Larsson K.H."/>
            <person name="Matsuura K."/>
            <person name="Barry K."/>
            <person name="Labutti K."/>
            <person name="Kuo R."/>
            <person name="Ohm R.A."/>
            <person name="Bhattacharya S.S."/>
            <person name="Shirouzu T."/>
            <person name="Yoshinaga Y."/>
            <person name="Martin F.M."/>
            <person name="Grigoriev I.V."/>
            <person name="Hibbett D.S."/>
        </authorList>
    </citation>
    <scope>NUCLEOTIDE SEQUENCE [LARGE SCALE GENOMIC DNA]</scope>
    <source>
        <strain evidence="6 7">HHB9708</strain>
    </source>
</reference>
<dbReference type="GO" id="GO:0000298">
    <property type="term" value="F:endopolyphosphatase activity"/>
    <property type="evidence" value="ECO:0007669"/>
    <property type="project" value="TreeGrafter"/>
</dbReference>
<dbReference type="GO" id="GO:0034432">
    <property type="term" value="F:bis(5'-adenosyl)-pentaphosphatase activity"/>
    <property type="evidence" value="ECO:0007669"/>
    <property type="project" value="TreeGrafter"/>
</dbReference>
<dbReference type="Pfam" id="PF00293">
    <property type="entry name" value="NUDIX"/>
    <property type="match status" value="1"/>
</dbReference>
<evidence type="ECO:0000256" key="1">
    <source>
        <dbReference type="ARBA" id="ARBA00001946"/>
    </source>
</evidence>
<keyword evidence="7" id="KW-1185">Reference proteome</keyword>
<dbReference type="STRING" id="1314777.A0A164TLI8"/>
<dbReference type="GO" id="GO:0005634">
    <property type="term" value="C:nucleus"/>
    <property type="evidence" value="ECO:0007669"/>
    <property type="project" value="TreeGrafter"/>
</dbReference>
<dbReference type="InterPro" id="IPR000086">
    <property type="entry name" value="NUDIX_hydrolase_dom"/>
</dbReference>
<dbReference type="CDD" id="cd04666">
    <property type="entry name" value="NUDIX_DIPP2_like_Nudt4"/>
    <property type="match status" value="1"/>
</dbReference>
<keyword evidence="4" id="KW-0460">Magnesium</keyword>
<organism evidence="6 7">
    <name type="scientific">Sistotremastrum niveocremeum HHB9708</name>
    <dbReference type="NCBI Taxonomy" id="1314777"/>
    <lineage>
        <taxon>Eukaryota</taxon>
        <taxon>Fungi</taxon>
        <taxon>Dikarya</taxon>
        <taxon>Basidiomycota</taxon>
        <taxon>Agaricomycotina</taxon>
        <taxon>Agaricomycetes</taxon>
        <taxon>Sistotremastrales</taxon>
        <taxon>Sistotremastraceae</taxon>
        <taxon>Sertulicium</taxon>
        <taxon>Sertulicium niveocremeum</taxon>
    </lineage>
</organism>
<dbReference type="GO" id="GO:0034431">
    <property type="term" value="F:bis(5'-adenosyl)-hexaphosphatase activity"/>
    <property type="evidence" value="ECO:0007669"/>
    <property type="project" value="TreeGrafter"/>
</dbReference>
<dbReference type="Gene3D" id="3.90.79.10">
    <property type="entry name" value="Nucleoside Triphosphate Pyrophosphohydrolase"/>
    <property type="match status" value="1"/>
</dbReference>
<evidence type="ECO:0000256" key="3">
    <source>
        <dbReference type="ARBA" id="ARBA00022801"/>
    </source>
</evidence>
<proteinExistence type="predicted"/>
<dbReference type="Proteomes" id="UP000076722">
    <property type="component" value="Unassembled WGS sequence"/>
</dbReference>
<dbReference type="GO" id="GO:0005737">
    <property type="term" value="C:cytoplasm"/>
    <property type="evidence" value="ECO:0007669"/>
    <property type="project" value="TreeGrafter"/>
</dbReference>
<dbReference type="PROSITE" id="PS51462">
    <property type="entry name" value="NUDIX"/>
    <property type="match status" value="1"/>
</dbReference>
<dbReference type="GO" id="GO:0046872">
    <property type="term" value="F:metal ion binding"/>
    <property type="evidence" value="ECO:0007669"/>
    <property type="project" value="UniProtKB-KW"/>
</dbReference>
<comment type="cofactor">
    <cofactor evidence="1">
        <name>Mg(2+)</name>
        <dbReference type="ChEBI" id="CHEBI:18420"/>
    </cofactor>
</comment>
<gene>
    <name evidence="6" type="ORF">SISNIDRAFT_412634</name>
</gene>
<dbReference type="PANTHER" id="PTHR12629:SF0">
    <property type="entry name" value="DIPHOSPHOINOSITOL-POLYPHOSPHATE DIPHOSPHATASE"/>
    <property type="match status" value="1"/>
</dbReference>
<dbReference type="SUPFAM" id="SSF55811">
    <property type="entry name" value="Nudix"/>
    <property type="match status" value="1"/>
</dbReference>
<dbReference type="GO" id="GO:1901907">
    <property type="term" value="P:diadenosine pentaphosphate catabolic process"/>
    <property type="evidence" value="ECO:0007669"/>
    <property type="project" value="TreeGrafter"/>
</dbReference>
<dbReference type="AlphaFoldDB" id="A0A164TLI8"/>
<dbReference type="EMBL" id="KV419410">
    <property type="protein sequence ID" value="KZS92470.1"/>
    <property type="molecule type" value="Genomic_DNA"/>
</dbReference>
<dbReference type="InterPro" id="IPR015797">
    <property type="entry name" value="NUDIX_hydrolase-like_dom_sf"/>
</dbReference>
<dbReference type="OrthoDB" id="2011998at2759"/>
<keyword evidence="3" id="KW-0378">Hydrolase</keyword>
<protein>
    <recommendedName>
        <fullName evidence="5">Nudix hydrolase domain-containing protein</fullName>
    </recommendedName>
</protein>
<dbReference type="GO" id="GO:1901909">
    <property type="term" value="P:diadenosine hexaphosphate catabolic process"/>
    <property type="evidence" value="ECO:0007669"/>
    <property type="project" value="TreeGrafter"/>
</dbReference>
<evidence type="ECO:0000313" key="7">
    <source>
        <dbReference type="Proteomes" id="UP000076722"/>
    </source>
</evidence>
<feature type="domain" description="Nudix hydrolase" evidence="5">
    <location>
        <begin position="9"/>
        <end position="130"/>
    </location>
</feature>
<dbReference type="InterPro" id="IPR047198">
    <property type="entry name" value="DDP-like_NUDIX"/>
</dbReference>
<evidence type="ECO:0000256" key="2">
    <source>
        <dbReference type="ARBA" id="ARBA00022723"/>
    </source>
</evidence>
<keyword evidence="2" id="KW-0479">Metal-binding</keyword>
<accession>A0A164TLI8</accession>
<evidence type="ECO:0000256" key="4">
    <source>
        <dbReference type="ARBA" id="ARBA00022842"/>
    </source>
</evidence>
<dbReference type="GO" id="GO:0071543">
    <property type="term" value="P:diphosphoinositol polyphosphate metabolic process"/>
    <property type="evidence" value="ECO:0007669"/>
    <property type="project" value="TreeGrafter"/>
</dbReference>
<sequence length="135" mass="15333">MGKKDTPRPRVVCCAIPIYRAKGTVLLVTSRKRSTWVLPKGGWETSDKTLEAAASREAFEEAGVHGKITKYVTTIPTESTTYHFYELDVTKLEDQWPESHERSREFVDYAEALTRLAWKPELAQGLSMSSMAPRR</sequence>
<evidence type="ECO:0000259" key="5">
    <source>
        <dbReference type="PROSITE" id="PS51462"/>
    </source>
</evidence>